<dbReference type="Gene3D" id="2.60.120.1140">
    <property type="entry name" value="Protein of unknown function DUF192"/>
    <property type="match status" value="1"/>
</dbReference>
<dbReference type="PANTHER" id="PTHR37953:SF1">
    <property type="entry name" value="UPF0127 PROTEIN MJ1496"/>
    <property type="match status" value="1"/>
</dbReference>
<evidence type="ECO:0000313" key="1">
    <source>
        <dbReference type="EMBL" id="OGM32840.1"/>
    </source>
</evidence>
<dbReference type="InterPro" id="IPR038695">
    <property type="entry name" value="Saro_0823-like_sf"/>
</dbReference>
<gene>
    <name evidence="1" type="ORF">A2803_05905</name>
</gene>
<dbReference type="AlphaFoldDB" id="A0A1F7Z036"/>
<dbReference type="EMBL" id="MGGP01000012">
    <property type="protein sequence ID" value="OGM32840.1"/>
    <property type="molecule type" value="Genomic_DNA"/>
</dbReference>
<accession>A0A1F7Z036</accession>
<reference evidence="1 2" key="1">
    <citation type="journal article" date="2016" name="Nat. Commun.">
        <title>Thousands of microbial genomes shed light on interconnected biogeochemical processes in an aquifer system.</title>
        <authorList>
            <person name="Anantharaman K."/>
            <person name="Brown C.T."/>
            <person name="Hug L.A."/>
            <person name="Sharon I."/>
            <person name="Castelle C.J."/>
            <person name="Probst A.J."/>
            <person name="Thomas B.C."/>
            <person name="Singh A."/>
            <person name="Wilkins M.J."/>
            <person name="Karaoz U."/>
            <person name="Brodie E.L."/>
            <person name="Williams K.H."/>
            <person name="Hubbard S.S."/>
            <person name="Banfield J.F."/>
        </authorList>
    </citation>
    <scope>NUCLEOTIDE SEQUENCE [LARGE SCALE GENOMIC DNA]</scope>
</reference>
<sequence length="162" mass="18084">MTKKFLPVILIAFFLAALAFLFLPRQNDSKLLSLMSTPTLKLTLAIAETKIMVELADSTEAMRLGLGERDSLPENEGMLFDYGTKRPAVFWMKGMRFPLDIIWIADGVVVQIDEKIPHEPGVAEQNLKMYPSNQEVDSVLEVNAGFTKKNNIKVGDLITIAN</sequence>
<dbReference type="Pfam" id="PF02643">
    <property type="entry name" value="DUF192"/>
    <property type="match status" value="1"/>
</dbReference>
<organism evidence="1 2">
    <name type="scientific">Candidatus Woesebacteria bacterium RIFCSPHIGHO2_01_FULL_44_21</name>
    <dbReference type="NCBI Taxonomy" id="1802503"/>
    <lineage>
        <taxon>Bacteria</taxon>
        <taxon>Candidatus Woeseibacteriota</taxon>
    </lineage>
</organism>
<name>A0A1F7Z036_9BACT</name>
<dbReference type="Proteomes" id="UP000178870">
    <property type="component" value="Unassembled WGS sequence"/>
</dbReference>
<dbReference type="PANTHER" id="PTHR37953">
    <property type="entry name" value="UPF0127 PROTEIN MJ1496"/>
    <property type="match status" value="1"/>
</dbReference>
<evidence type="ECO:0008006" key="3">
    <source>
        <dbReference type="Google" id="ProtNLM"/>
    </source>
</evidence>
<comment type="caution">
    <text evidence="1">The sequence shown here is derived from an EMBL/GenBank/DDBJ whole genome shotgun (WGS) entry which is preliminary data.</text>
</comment>
<dbReference type="InterPro" id="IPR003795">
    <property type="entry name" value="DUF192"/>
</dbReference>
<evidence type="ECO:0000313" key="2">
    <source>
        <dbReference type="Proteomes" id="UP000178870"/>
    </source>
</evidence>
<protein>
    <recommendedName>
        <fullName evidence="3">DUF192 domain-containing protein</fullName>
    </recommendedName>
</protein>
<proteinExistence type="predicted"/>